<feature type="non-terminal residue" evidence="2">
    <location>
        <position position="1"/>
    </location>
</feature>
<evidence type="ECO:0000313" key="2">
    <source>
        <dbReference type="EMBL" id="GMS96563.1"/>
    </source>
</evidence>
<accession>A0AAV5TQK4</accession>
<feature type="region of interest" description="Disordered" evidence="1">
    <location>
        <begin position="1"/>
        <end position="23"/>
    </location>
</feature>
<reference evidence="2" key="1">
    <citation type="submission" date="2023-10" db="EMBL/GenBank/DDBJ databases">
        <title>Genome assembly of Pristionchus species.</title>
        <authorList>
            <person name="Yoshida K."/>
            <person name="Sommer R.J."/>
        </authorList>
    </citation>
    <scope>NUCLEOTIDE SEQUENCE</scope>
    <source>
        <strain evidence="2">RS0144</strain>
    </source>
</reference>
<keyword evidence="3" id="KW-1185">Reference proteome</keyword>
<organism evidence="2 3">
    <name type="scientific">Pristionchus entomophagus</name>
    <dbReference type="NCBI Taxonomy" id="358040"/>
    <lineage>
        <taxon>Eukaryota</taxon>
        <taxon>Metazoa</taxon>
        <taxon>Ecdysozoa</taxon>
        <taxon>Nematoda</taxon>
        <taxon>Chromadorea</taxon>
        <taxon>Rhabditida</taxon>
        <taxon>Rhabditina</taxon>
        <taxon>Diplogasteromorpha</taxon>
        <taxon>Diplogasteroidea</taxon>
        <taxon>Neodiplogasteridae</taxon>
        <taxon>Pristionchus</taxon>
    </lineage>
</organism>
<protein>
    <submittedName>
        <fullName evidence="2">Uncharacterized protein</fullName>
    </submittedName>
</protein>
<proteinExistence type="predicted"/>
<dbReference type="AlphaFoldDB" id="A0AAV5TQK4"/>
<evidence type="ECO:0000313" key="3">
    <source>
        <dbReference type="Proteomes" id="UP001432027"/>
    </source>
</evidence>
<gene>
    <name evidence="2" type="ORF">PENTCL1PPCAC_18738</name>
</gene>
<dbReference type="EMBL" id="BTSX01000004">
    <property type="protein sequence ID" value="GMS96563.1"/>
    <property type="molecule type" value="Genomic_DNA"/>
</dbReference>
<dbReference type="Proteomes" id="UP001432027">
    <property type="component" value="Unassembled WGS sequence"/>
</dbReference>
<name>A0AAV5TQK4_9BILA</name>
<evidence type="ECO:0000256" key="1">
    <source>
        <dbReference type="SAM" id="MobiDB-lite"/>
    </source>
</evidence>
<sequence>VFSSTFQDQTQRKKHRLQKHPEHDTVSGICSLCGDPASNLFDFADHFNENHAAHLPRFLSHASTLMGMTPETMQVGLLI</sequence>
<comment type="caution">
    <text evidence="2">The sequence shown here is derived from an EMBL/GenBank/DDBJ whole genome shotgun (WGS) entry which is preliminary data.</text>
</comment>
<feature type="non-terminal residue" evidence="2">
    <location>
        <position position="79"/>
    </location>
</feature>